<evidence type="ECO:0000256" key="2">
    <source>
        <dbReference type="ARBA" id="ARBA00010297"/>
    </source>
</evidence>
<evidence type="ECO:0000313" key="9">
    <source>
        <dbReference type="Proteomes" id="UP000031515"/>
    </source>
</evidence>
<dbReference type="EMBL" id="KN126141">
    <property type="protein sequence ID" value="KFU86737.1"/>
    <property type="molecule type" value="Genomic_DNA"/>
</dbReference>
<evidence type="ECO:0000256" key="5">
    <source>
        <dbReference type="ARBA" id="ARBA00022989"/>
    </source>
</evidence>
<dbReference type="AlphaFoldDB" id="A0A093BK21"/>
<evidence type="ECO:0000256" key="7">
    <source>
        <dbReference type="SAM" id="Phobius"/>
    </source>
</evidence>
<dbReference type="Proteomes" id="UP000031515">
    <property type="component" value="Unassembled WGS sequence"/>
</dbReference>
<reference evidence="9" key="2">
    <citation type="journal article" date="2014" name="Science">
        <title>Comparative genomics reveals insights into avian genome evolution and adaptation.</title>
        <authorList>
            <consortium name="Avian Genome Consortium"/>
            <person name="Zhang G."/>
            <person name="Li C."/>
            <person name="Li Q."/>
            <person name="Li B."/>
            <person name="Larkin D.M."/>
            <person name="Lee C."/>
            <person name="Storz J.F."/>
            <person name="Antunes A."/>
            <person name="Greenwold M.J."/>
            <person name="Meredith R.W."/>
            <person name="Odeen A."/>
            <person name="Cui J."/>
            <person name="Zhou Q."/>
            <person name="Xu L."/>
            <person name="Pan H."/>
            <person name="Wang Z."/>
            <person name="Jin L."/>
            <person name="Zhang P."/>
            <person name="Hu H."/>
            <person name="Yang W."/>
            <person name="Hu J."/>
            <person name="Xiao J."/>
            <person name="Yang Z."/>
            <person name="Liu Y."/>
            <person name="Xie Q."/>
            <person name="Yu H."/>
            <person name="Lian J."/>
            <person name="Wen P."/>
            <person name="Zhang F."/>
            <person name="Li H."/>
            <person name="Zeng Y."/>
            <person name="Xiong Z."/>
            <person name="Liu S."/>
            <person name="Zhou L."/>
            <person name="Huang Z."/>
            <person name="An N."/>
            <person name="Wang J."/>
            <person name="Zheng Q."/>
            <person name="Xiong Y."/>
            <person name="Wang G."/>
            <person name="Wang B."/>
            <person name="Wang J."/>
            <person name="Fan Y."/>
            <person name="da Fonseca R.R."/>
            <person name="Alfaro-Nunez A."/>
            <person name="Schubert M."/>
            <person name="Orlando L."/>
            <person name="Mourier T."/>
            <person name="Howard J.T."/>
            <person name="Ganapathy G."/>
            <person name="Pfenning A."/>
            <person name="Whitney O."/>
            <person name="Rivas M.V."/>
            <person name="Hara E."/>
            <person name="Smith J."/>
            <person name="Farre M."/>
            <person name="Narayan J."/>
            <person name="Slavov G."/>
            <person name="Romanov M.N."/>
            <person name="Borges R."/>
            <person name="Machado J.P."/>
            <person name="Khan I."/>
            <person name="Springer M.S."/>
            <person name="Gatesy J."/>
            <person name="Hoffmann F.G."/>
            <person name="Opazo J.C."/>
            <person name="Hastad O."/>
            <person name="Sawyer R.H."/>
            <person name="Kim H."/>
            <person name="Kim K.W."/>
            <person name="Kim H.J."/>
            <person name="Cho S."/>
            <person name="Li N."/>
            <person name="Huang Y."/>
            <person name="Bruford M.W."/>
            <person name="Zhan X."/>
            <person name="Dixon A."/>
            <person name="Bertelsen M.F."/>
            <person name="Derryberry E."/>
            <person name="Warren W."/>
            <person name="Wilson R.K."/>
            <person name="Li S."/>
            <person name="Ray D.A."/>
            <person name="Green R.E."/>
            <person name="O'Brien S.J."/>
            <person name="Griffin D."/>
            <person name="Johnson W.E."/>
            <person name="Haussler D."/>
            <person name="Ryder O.A."/>
            <person name="Willerslev E."/>
            <person name="Graves G.R."/>
            <person name="Alstrom P."/>
            <person name="Fjeldsa J."/>
            <person name="Mindell D.P."/>
            <person name="Edwards S.V."/>
            <person name="Braun E.L."/>
            <person name="Rahbek C."/>
            <person name="Burt D.W."/>
            <person name="Houde P."/>
            <person name="Zhang Y."/>
            <person name="Yang H."/>
            <person name="Wang J."/>
            <person name="Jarvis E.D."/>
            <person name="Gilbert M.T."/>
            <person name="Wang J."/>
        </authorList>
    </citation>
    <scope>NUCLEOTIDE SEQUENCE [LARGE SCALE GENOMIC DNA]</scope>
</reference>
<feature type="transmembrane region" description="Helical" evidence="7">
    <location>
        <begin position="213"/>
        <end position="233"/>
    </location>
</feature>
<organism evidence="8 9">
    <name type="scientific">Chaetura pelagica</name>
    <name type="common">Chimney swift</name>
    <name type="synonym">Hirundo pelagica</name>
    <dbReference type="NCBI Taxonomy" id="8897"/>
    <lineage>
        <taxon>Eukaryota</taxon>
        <taxon>Metazoa</taxon>
        <taxon>Chordata</taxon>
        <taxon>Craniata</taxon>
        <taxon>Vertebrata</taxon>
        <taxon>Euteleostomi</taxon>
        <taxon>Archelosauria</taxon>
        <taxon>Archosauria</taxon>
        <taxon>Dinosauria</taxon>
        <taxon>Saurischia</taxon>
        <taxon>Theropoda</taxon>
        <taxon>Coelurosauria</taxon>
        <taxon>Aves</taxon>
        <taxon>Neognathae</taxon>
        <taxon>Neoaves</taxon>
        <taxon>Strisores</taxon>
        <taxon>Apodiformes</taxon>
        <taxon>Apodidae</taxon>
        <taxon>Apodinae</taxon>
        <taxon>Chaetura</taxon>
    </lineage>
</organism>
<protein>
    <submittedName>
        <fullName evidence="8">Plexin domain-containing protein 1</fullName>
    </submittedName>
</protein>
<keyword evidence="5 7" id="KW-1133">Transmembrane helix</keyword>
<dbReference type="PANTHER" id="PTHR13055:SF10">
    <property type="entry name" value="PLEXIN DOMAIN-CONTAINING PROTEIN 1"/>
    <property type="match status" value="1"/>
</dbReference>
<proteinExistence type="inferred from homology"/>
<feature type="non-terminal residue" evidence="8">
    <location>
        <position position="286"/>
    </location>
</feature>
<keyword evidence="3 7" id="KW-0812">Transmembrane</keyword>
<dbReference type="GO" id="GO:0016020">
    <property type="term" value="C:membrane"/>
    <property type="evidence" value="ECO:0007669"/>
    <property type="project" value="UniProtKB-SubCell"/>
</dbReference>
<name>A0A093BK21_CHAPE</name>
<keyword evidence="9" id="KW-1185">Reference proteome</keyword>
<dbReference type="PANTHER" id="PTHR13055">
    <property type="entry name" value="TUMOR ENDOTHELIAL MARKER 7 RELATED"/>
    <property type="match status" value="1"/>
</dbReference>
<reference evidence="8 9" key="1">
    <citation type="submission" date="2013-08" db="EMBL/GenBank/DDBJ databases">
        <title>Genome evolution of avian class.</title>
        <authorList>
            <person name="Zhang G."/>
            <person name="Li C."/>
        </authorList>
    </citation>
    <scope>NUCLEOTIDE SEQUENCE [LARGE SCALE GENOMIC DNA]</scope>
    <source>
        <strain evidence="8">M959</strain>
    </source>
</reference>
<sequence>GTVFVVQWDKVYLQGKEDMGSFTFQAALHSSGRIVFGYKEIPVPVLQISATQHPVKAGLSDAFMVLNPAPDVPAAQMSLVSHVPWCVSLGVHLSMAPCLGCPQPRDTVCSGEVLQGERLLTQPAQHPCHLPRWCCPALQLMRRRGGRAAKETAEGGGGVGGLGVPFLQKAPNLVPFCCCFSDDTKLTQSAGSEGVPSSLPSRKASTPIHTGTIVGIVLAVLLIAVIILAGIYISSHPTSHAALFFIERRPHPCPAMKFRNHTNHSSYSEVEPGSQEKEGFVEAEQC</sequence>
<keyword evidence="4" id="KW-0732">Signal</keyword>
<evidence type="ECO:0000256" key="1">
    <source>
        <dbReference type="ARBA" id="ARBA00004479"/>
    </source>
</evidence>
<evidence type="ECO:0000256" key="6">
    <source>
        <dbReference type="SAM" id="MobiDB-lite"/>
    </source>
</evidence>
<keyword evidence="7" id="KW-0472">Membrane</keyword>
<feature type="region of interest" description="Disordered" evidence="6">
    <location>
        <begin position="264"/>
        <end position="286"/>
    </location>
</feature>
<evidence type="ECO:0000313" key="8">
    <source>
        <dbReference type="EMBL" id="KFU86737.1"/>
    </source>
</evidence>
<evidence type="ECO:0000256" key="4">
    <source>
        <dbReference type="ARBA" id="ARBA00022729"/>
    </source>
</evidence>
<comment type="similarity">
    <text evidence="2">Belongs to the plexin family.</text>
</comment>
<evidence type="ECO:0000256" key="3">
    <source>
        <dbReference type="ARBA" id="ARBA00022692"/>
    </source>
</evidence>
<comment type="subcellular location">
    <subcellularLocation>
        <location evidence="1">Membrane</location>
        <topology evidence="1">Single-pass type I membrane protein</topology>
    </subcellularLocation>
</comment>
<feature type="non-terminal residue" evidence="8">
    <location>
        <position position="1"/>
    </location>
</feature>
<dbReference type="InterPro" id="IPR031152">
    <property type="entry name" value="PLXDC"/>
</dbReference>
<gene>
    <name evidence="8" type="ORF">M959_04135</name>
</gene>
<accession>A0A093BK21</accession>